<organism evidence="1 2">
    <name type="scientific">Candidatus Acidianus copahuensis</name>
    <dbReference type="NCBI Taxonomy" id="1160895"/>
    <lineage>
        <taxon>Archaea</taxon>
        <taxon>Thermoproteota</taxon>
        <taxon>Thermoprotei</taxon>
        <taxon>Sulfolobales</taxon>
        <taxon>Sulfolobaceae</taxon>
        <taxon>Acidianus</taxon>
    </lineage>
</organism>
<accession>A0A031LM13</accession>
<proteinExistence type="predicted"/>
<comment type="caution">
    <text evidence="1">The sequence shown here is derived from an EMBL/GenBank/DDBJ whole genome shotgun (WGS) entry which is preliminary data.</text>
</comment>
<protein>
    <submittedName>
        <fullName evidence="1">Uncharacterized protein</fullName>
    </submittedName>
</protein>
<dbReference type="Proteomes" id="UP000024332">
    <property type="component" value="Unassembled WGS sequence"/>
</dbReference>
<dbReference type="OrthoDB" id="44045at2157"/>
<reference evidence="1 2" key="1">
    <citation type="submission" date="2014-03" db="EMBL/GenBank/DDBJ databases">
        <title>Draft genome sequence of the novel thermoacidophilic archaea Acidianus copahuensis ALE1 strain, isolated from Copahue volcanic area in Neuquen Argentina.</title>
        <authorList>
            <person name="Urbieta M.S."/>
            <person name="Rascovan N."/>
            <person name="Castro C."/>
            <person name="Revale S."/>
            <person name="Giaveno M.A."/>
            <person name="Vazquez M.P."/>
            <person name="Donati E.R."/>
        </authorList>
    </citation>
    <scope>NUCLEOTIDE SEQUENCE [LARGE SCALE GENOMIC DNA]</scope>
    <source>
        <strain evidence="1 2">ALE1</strain>
    </source>
</reference>
<name>A0A031LM13_9CREN</name>
<evidence type="ECO:0000313" key="1">
    <source>
        <dbReference type="EMBL" id="EZQ06693.1"/>
    </source>
</evidence>
<keyword evidence="2" id="KW-1185">Reference proteome</keyword>
<dbReference type="RefSeq" id="WP_048099663.1">
    <property type="nucleotide sequence ID" value="NZ_JFZT01000040.1"/>
</dbReference>
<dbReference type="EMBL" id="JFZT01000040">
    <property type="protein sequence ID" value="EZQ06693.1"/>
    <property type="molecule type" value="Genomic_DNA"/>
</dbReference>
<gene>
    <name evidence="1" type="ORF">CM19_07030</name>
</gene>
<dbReference type="AlphaFoldDB" id="A0A031LM13"/>
<sequence>MSINSVNYEVIKITEGRYRLKVGQEDVLIKTFPVILNVFETPDKETSFSVNVVVSVDSQQKKFGTLCNPSMINHPPVEVEIIERRDAEVLLKVNDKERKVKIIATNISIYPEYRDNLGNPCTAVNWVIAY</sequence>
<evidence type="ECO:0000313" key="2">
    <source>
        <dbReference type="Proteomes" id="UP000024332"/>
    </source>
</evidence>